<evidence type="ECO:0000256" key="1">
    <source>
        <dbReference type="ARBA" id="ARBA00023186"/>
    </source>
</evidence>
<name>A0A0D2KBS4_9CHLO</name>
<dbReference type="GeneID" id="25732184"/>
<reference evidence="2 3" key="1">
    <citation type="journal article" date="2013" name="BMC Genomics">
        <title>Reconstruction of the lipid metabolism for the microalga Monoraphidium neglectum from its genome sequence reveals characteristics suitable for biofuel production.</title>
        <authorList>
            <person name="Bogen C."/>
            <person name="Al-Dilaimi A."/>
            <person name="Albersmeier A."/>
            <person name="Wichmann J."/>
            <person name="Grundmann M."/>
            <person name="Rupp O."/>
            <person name="Lauersen K.J."/>
            <person name="Blifernez-Klassen O."/>
            <person name="Kalinowski J."/>
            <person name="Goesmann A."/>
            <person name="Mussgnug J.H."/>
            <person name="Kruse O."/>
        </authorList>
    </citation>
    <scope>NUCLEOTIDE SEQUENCE [LARGE SCALE GENOMIC DNA]</scope>
    <source>
        <strain evidence="2 3">SAG 48.87</strain>
    </source>
</reference>
<accession>A0A0D2KBS4</accession>
<sequence length="110" mass="11679">MPPHLTQTHPDVLSVPLDEIITPGATIRVPGEGLPRPGGAGAKGDLVLEFDLLFPSNLTLQQKLLLKGALFLPPKLDAVQAKALRTFEAAFRDSQHGWSTGVLPGEEGGH</sequence>
<dbReference type="GO" id="GO:0051087">
    <property type="term" value="F:protein-folding chaperone binding"/>
    <property type="evidence" value="ECO:0007669"/>
    <property type="project" value="TreeGrafter"/>
</dbReference>
<dbReference type="EMBL" id="KK104836">
    <property type="protein sequence ID" value="KIY93358.1"/>
    <property type="molecule type" value="Genomic_DNA"/>
</dbReference>
<dbReference type="InterPro" id="IPR008971">
    <property type="entry name" value="HSP40/DnaJ_pept-bd"/>
</dbReference>
<keyword evidence="3" id="KW-1185">Reference proteome</keyword>
<proteinExistence type="predicted"/>
<evidence type="ECO:0000313" key="3">
    <source>
        <dbReference type="Proteomes" id="UP000054498"/>
    </source>
</evidence>
<dbReference type="Proteomes" id="UP000054498">
    <property type="component" value="Unassembled WGS sequence"/>
</dbReference>
<dbReference type="RefSeq" id="XP_013892378.1">
    <property type="nucleotide sequence ID" value="XM_014036924.1"/>
</dbReference>
<dbReference type="PANTHER" id="PTHR24078">
    <property type="entry name" value="DNAJ HOMOLOG SUBFAMILY C MEMBER"/>
    <property type="match status" value="1"/>
</dbReference>
<protein>
    <submittedName>
        <fullName evidence="2">Radial spoke protein 16</fullName>
    </submittedName>
</protein>
<dbReference type="GO" id="GO:0051082">
    <property type="term" value="F:unfolded protein binding"/>
    <property type="evidence" value="ECO:0007669"/>
    <property type="project" value="InterPro"/>
</dbReference>
<dbReference type="AlphaFoldDB" id="A0A0D2KBS4"/>
<dbReference type="STRING" id="145388.A0A0D2KBS4"/>
<organism evidence="2 3">
    <name type="scientific">Monoraphidium neglectum</name>
    <dbReference type="NCBI Taxonomy" id="145388"/>
    <lineage>
        <taxon>Eukaryota</taxon>
        <taxon>Viridiplantae</taxon>
        <taxon>Chlorophyta</taxon>
        <taxon>core chlorophytes</taxon>
        <taxon>Chlorophyceae</taxon>
        <taxon>CS clade</taxon>
        <taxon>Sphaeropleales</taxon>
        <taxon>Selenastraceae</taxon>
        <taxon>Monoraphidium</taxon>
    </lineage>
</organism>
<dbReference type="GO" id="GO:0005829">
    <property type="term" value="C:cytosol"/>
    <property type="evidence" value="ECO:0007669"/>
    <property type="project" value="TreeGrafter"/>
</dbReference>
<dbReference type="OrthoDB" id="550424at2759"/>
<gene>
    <name evidence="2" type="ORF">MNEG_14605</name>
</gene>
<dbReference type="KEGG" id="mng:MNEG_14605"/>
<keyword evidence="1" id="KW-0143">Chaperone</keyword>
<dbReference type="GO" id="GO:0006457">
    <property type="term" value="P:protein folding"/>
    <property type="evidence" value="ECO:0007669"/>
    <property type="project" value="InterPro"/>
</dbReference>
<dbReference type="SUPFAM" id="SSF49493">
    <property type="entry name" value="HSP40/DnaJ peptide-binding domain"/>
    <property type="match status" value="1"/>
</dbReference>
<evidence type="ECO:0000313" key="2">
    <source>
        <dbReference type="EMBL" id="KIY93358.1"/>
    </source>
</evidence>
<dbReference type="Gene3D" id="2.60.260.20">
    <property type="entry name" value="Urease metallochaperone UreE, N-terminal domain"/>
    <property type="match status" value="1"/>
</dbReference>
<dbReference type="InterPro" id="IPR051339">
    <property type="entry name" value="DnaJ_subfamily_B"/>
</dbReference>
<dbReference type="PANTHER" id="PTHR24078:SF519">
    <property type="entry name" value="DNAJ HOMOLOG SUBFAMILY B MEMBER 13"/>
    <property type="match status" value="1"/>
</dbReference>